<gene>
    <name evidence="2" type="ORF">Abci_012_045</name>
    <name evidence="3" type="ORF">ACI01nite_24440</name>
</gene>
<accession>A0A6N3SRW7</accession>
<name>A0A0D6N3I4_9PROT</name>
<evidence type="ECO:0000313" key="5">
    <source>
        <dbReference type="Proteomes" id="UP000321891"/>
    </source>
</evidence>
<dbReference type="STRING" id="1231339.Abci_012_045"/>
<evidence type="ECO:0000256" key="1">
    <source>
        <dbReference type="SAM" id="SignalP"/>
    </source>
</evidence>
<sequence>MCSFSRFWSASWGLCGVAMLLTFSVPTQAATPLKGRALVITAPCLSKLHITTSDTLSGAVLIDQPLPHGISATVGQDGTITVAQNGCTATAPLTTGLTITTRPDLPLTIAEAGRSAVLLDDRTGTVFIRAGSGPVEMGKAGELGLVSASTGPLTIRTLSDSARIRSEKAAPVTIRKITAPAIALYLGGSATFDGQAGHLQALEITSDSTGDAVMHGETDVGVFHIMSSGNIIVDKVGDTLATQRDGSGKIIPDAAAPPSPARSTHVTVIPASQ</sequence>
<protein>
    <recommendedName>
        <fullName evidence="6">Auto-transporter adhesin head GIN domain-containing protein</fullName>
    </recommendedName>
</protein>
<comment type="caution">
    <text evidence="2">The sequence shown here is derived from an EMBL/GenBank/DDBJ whole genome shotgun (WGS) entry which is preliminary data.</text>
</comment>
<dbReference type="Gene3D" id="2.160.20.120">
    <property type="match status" value="1"/>
</dbReference>
<organism evidence="2 4">
    <name type="scientific">Acetobacter cibinongensis</name>
    <dbReference type="NCBI Taxonomy" id="146475"/>
    <lineage>
        <taxon>Bacteria</taxon>
        <taxon>Pseudomonadati</taxon>
        <taxon>Pseudomonadota</taxon>
        <taxon>Alphaproteobacteria</taxon>
        <taxon>Acetobacterales</taxon>
        <taxon>Acetobacteraceae</taxon>
        <taxon>Acetobacter</taxon>
    </lineage>
</organism>
<dbReference type="EMBL" id="BJVU01000014">
    <property type="protein sequence ID" value="GEL59842.1"/>
    <property type="molecule type" value="Genomic_DNA"/>
</dbReference>
<dbReference type="Proteomes" id="UP000032671">
    <property type="component" value="Unassembled WGS sequence"/>
</dbReference>
<feature type="chain" id="PRO_5030005745" description="Auto-transporter adhesin head GIN domain-containing protein" evidence="1">
    <location>
        <begin position="30"/>
        <end position="273"/>
    </location>
</feature>
<evidence type="ECO:0000313" key="3">
    <source>
        <dbReference type="EMBL" id="GEL59842.1"/>
    </source>
</evidence>
<feature type="signal peptide" evidence="1">
    <location>
        <begin position="1"/>
        <end position="29"/>
    </location>
</feature>
<keyword evidence="1" id="KW-0732">Signal</keyword>
<reference evidence="3 5" key="2">
    <citation type="submission" date="2019-07" db="EMBL/GenBank/DDBJ databases">
        <title>Whole genome shotgun sequence of Acetobacter cibinongensis NBRC 16605.</title>
        <authorList>
            <person name="Hosoyama A."/>
            <person name="Uohara A."/>
            <person name="Ohji S."/>
            <person name="Ichikawa N."/>
        </authorList>
    </citation>
    <scope>NUCLEOTIDE SEQUENCE [LARGE SCALE GENOMIC DNA]</scope>
    <source>
        <strain evidence="3 5">NBRC 16605</strain>
    </source>
</reference>
<evidence type="ECO:0008006" key="6">
    <source>
        <dbReference type="Google" id="ProtNLM"/>
    </source>
</evidence>
<dbReference type="Proteomes" id="UP000321891">
    <property type="component" value="Unassembled WGS sequence"/>
</dbReference>
<evidence type="ECO:0000313" key="2">
    <source>
        <dbReference type="EMBL" id="GAN60572.1"/>
    </source>
</evidence>
<keyword evidence="5" id="KW-1185">Reference proteome</keyword>
<dbReference type="EMBL" id="BAMV01000012">
    <property type="protein sequence ID" value="GAN60572.1"/>
    <property type="molecule type" value="Genomic_DNA"/>
</dbReference>
<proteinExistence type="predicted"/>
<evidence type="ECO:0000313" key="4">
    <source>
        <dbReference type="Proteomes" id="UP000032671"/>
    </source>
</evidence>
<accession>A0A0D6N3I4</accession>
<reference evidence="2 4" key="1">
    <citation type="submission" date="2012-11" db="EMBL/GenBank/DDBJ databases">
        <title>Whole genome sequence of Acetobacter cibinongensis 4H-1.</title>
        <authorList>
            <person name="Azuma Y."/>
            <person name="Higashiura N."/>
            <person name="Hirakawa H."/>
            <person name="Matsushita K."/>
        </authorList>
    </citation>
    <scope>NUCLEOTIDE SEQUENCE [LARGE SCALE GENOMIC DNA]</scope>
    <source>
        <strain evidence="2 4">4H-1</strain>
    </source>
</reference>
<dbReference type="AlphaFoldDB" id="A0A0D6N3I4"/>